<evidence type="ECO:0000313" key="2">
    <source>
        <dbReference type="Proteomes" id="UP001232245"/>
    </source>
</evidence>
<dbReference type="Gene3D" id="1.20.1260.10">
    <property type="match status" value="2"/>
</dbReference>
<organism evidence="1 2">
    <name type="scientific">Metabacillus niabensis</name>
    <dbReference type="NCBI Taxonomy" id="324854"/>
    <lineage>
        <taxon>Bacteria</taxon>
        <taxon>Bacillati</taxon>
        <taxon>Bacillota</taxon>
        <taxon>Bacilli</taxon>
        <taxon>Bacillales</taxon>
        <taxon>Bacillaceae</taxon>
        <taxon>Metabacillus</taxon>
    </lineage>
</organism>
<dbReference type="InterPro" id="IPR021617">
    <property type="entry name" value="DUF3231"/>
</dbReference>
<protein>
    <recommendedName>
        <fullName evidence="3">DUF3231 family protein</fullName>
    </recommendedName>
</protein>
<gene>
    <name evidence="1" type="ORF">J2S02_000107</name>
</gene>
<sequence length="338" mass="38260">METEHNIRLTSAELSSLWSNYLMDSMSICVFTYFLEKVNDSEIKPIIKQALKMSSEHIEIIKKIFSAEGIPLPKGFTDEDVNPHAPKLFQDTFLLNYVKHMTKGGLSLYGAILPNIVRKDIREYYSSCLASTTELYNETTSILSSKGIEIRPPFIPYPKDVEFVEKQSFLAGWFGEQRSLTGQEIMNLFTNIQTNKLGEALVIGFGQVAGSVKIRDYMLRGKEISKKHIAIFSKYLNADDLPSPMTWDHEVEASTEAPFSDKLMMYHVGVMNASSVGNYGVAISMSQRRDIASVYVRLSAEIGKYAEDGINIMIDNAWLERPPQNIDRDALIKKRNEN</sequence>
<evidence type="ECO:0008006" key="3">
    <source>
        <dbReference type="Google" id="ProtNLM"/>
    </source>
</evidence>
<accession>A0ABT9YVF9</accession>
<dbReference type="InterPro" id="IPR012347">
    <property type="entry name" value="Ferritin-like"/>
</dbReference>
<proteinExistence type="predicted"/>
<dbReference type="Pfam" id="PF11553">
    <property type="entry name" value="DUF3231"/>
    <property type="match status" value="2"/>
</dbReference>
<keyword evidence="2" id="KW-1185">Reference proteome</keyword>
<dbReference type="EMBL" id="JAUSTZ010000001">
    <property type="protein sequence ID" value="MDQ0223785.1"/>
    <property type="molecule type" value="Genomic_DNA"/>
</dbReference>
<dbReference type="Proteomes" id="UP001232245">
    <property type="component" value="Unassembled WGS sequence"/>
</dbReference>
<dbReference type="RefSeq" id="WP_095300041.1">
    <property type="nucleotide sequence ID" value="NZ_CADEPK010000076.1"/>
</dbReference>
<name>A0ABT9YVF9_9BACI</name>
<reference evidence="1 2" key="1">
    <citation type="submission" date="2023-07" db="EMBL/GenBank/DDBJ databases">
        <title>Genomic Encyclopedia of Type Strains, Phase IV (KMG-IV): sequencing the most valuable type-strain genomes for metagenomic binning, comparative biology and taxonomic classification.</title>
        <authorList>
            <person name="Goeker M."/>
        </authorList>
    </citation>
    <scope>NUCLEOTIDE SEQUENCE [LARGE SCALE GENOMIC DNA]</scope>
    <source>
        <strain evidence="1 2">DSM 17723</strain>
    </source>
</reference>
<evidence type="ECO:0000313" key="1">
    <source>
        <dbReference type="EMBL" id="MDQ0223785.1"/>
    </source>
</evidence>
<comment type="caution">
    <text evidence="1">The sequence shown here is derived from an EMBL/GenBank/DDBJ whole genome shotgun (WGS) entry which is preliminary data.</text>
</comment>